<dbReference type="Gene3D" id="1.10.10.60">
    <property type="entry name" value="Homeodomain-like"/>
    <property type="match status" value="1"/>
</dbReference>
<dbReference type="InterPro" id="IPR052158">
    <property type="entry name" value="INH-QAR"/>
</dbReference>
<dbReference type="CDD" id="cd03137">
    <property type="entry name" value="GATase1_AraC_1"/>
    <property type="match status" value="1"/>
</dbReference>
<dbReference type="PROSITE" id="PS01124">
    <property type="entry name" value="HTH_ARAC_FAMILY_2"/>
    <property type="match status" value="1"/>
</dbReference>
<proteinExistence type="predicted"/>
<dbReference type="InterPro" id="IPR002818">
    <property type="entry name" value="DJ-1/PfpI"/>
</dbReference>
<reference evidence="4" key="1">
    <citation type="journal article" date="2021" name="PeerJ">
        <title>Extensive microbial diversity within the chicken gut microbiome revealed by metagenomics and culture.</title>
        <authorList>
            <person name="Gilroy R."/>
            <person name="Ravi A."/>
            <person name="Getino M."/>
            <person name="Pursley I."/>
            <person name="Horton D.L."/>
            <person name="Alikhan N.F."/>
            <person name="Baker D."/>
            <person name="Gharbi K."/>
            <person name="Hall N."/>
            <person name="Watson M."/>
            <person name="Adriaenssens E.M."/>
            <person name="Foster-Nyarko E."/>
            <person name="Jarju S."/>
            <person name="Secka A."/>
            <person name="Antonio M."/>
            <person name="Oren A."/>
            <person name="Chaudhuri R.R."/>
            <person name="La Ragione R."/>
            <person name="Hildebrand F."/>
            <person name="Pallen M.J."/>
        </authorList>
    </citation>
    <scope>NUCLEOTIDE SEQUENCE</scope>
    <source>
        <strain evidence="4">CHK32-1732</strain>
    </source>
</reference>
<dbReference type="InterPro" id="IPR029062">
    <property type="entry name" value="Class_I_gatase-like"/>
</dbReference>
<dbReference type="InterPro" id="IPR009057">
    <property type="entry name" value="Homeodomain-like_sf"/>
</dbReference>
<dbReference type="SUPFAM" id="SSF46689">
    <property type="entry name" value="Homeodomain-like"/>
    <property type="match status" value="1"/>
</dbReference>
<protein>
    <submittedName>
        <fullName evidence="4">DJ-1/PfpI family protein</fullName>
    </submittedName>
</protein>
<dbReference type="SMART" id="SM00342">
    <property type="entry name" value="HTH_ARAC"/>
    <property type="match status" value="1"/>
</dbReference>
<dbReference type="Pfam" id="PF12833">
    <property type="entry name" value="HTH_18"/>
    <property type="match status" value="1"/>
</dbReference>
<dbReference type="AlphaFoldDB" id="A0A9D1RMR0"/>
<dbReference type="Pfam" id="PF01965">
    <property type="entry name" value="DJ-1_PfpI"/>
    <property type="match status" value="1"/>
</dbReference>
<evidence type="ECO:0000259" key="3">
    <source>
        <dbReference type="PROSITE" id="PS01124"/>
    </source>
</evidence>
<dbReference type="InterPro" id="IPR018060">
    <property type="entry name" value="HTH_AraC"/>
</dbReference>
<dbReference type="Gene3D" id="3.40.50.880">
    <property type="match status" value="1"/>
</dbReference>
<dbReference type="GO" id="GO:0003700">
    <property type="term" value="F:DNA-binding transcription factor activity"/>
    <property type="evidence" value="ECO:0007669"/>
    <property type="project" value="InterPro"/>
</dbReference>
<feature type="domain" description="HTH araC/xylS-type" evidence="3">
    <location>
        <begin position="213"/>
        <end position="301"/>
    </location>
</feature>
<dbReference type="EMBL" id="DXGC01000012">
    <property type="protein sequence ID" value="HIW90305.1"/>
    <property type="molecule type" value="Genomic_DNA"/>
</dbReference>
<dbReference type="GO" id="GO:0043565">
    <property type="term" value="F:sequence-specific DNA binding"/>
    <property type="evidence" value="ECO:0007669"/>
    <property type="project" value="InterPro"/>
</dbReference>
<dbReference type="Proteomes" id="UP000824190">
    <property type="component" value="Unassembled WGS sequence"/>
</dbReference>
<evidence type="ECO:0000256" key="2">
    <source>
        <dbReference type="ARBA" id="ARBA00023163"/>
    </source>
</evidence>
<accession>A0A9D1RMR0</accession>
<sequence>MVFLLAPGVHLLDVSGPAQVFSTANDLVPHSWPLTYVAETPDVHSAQGLMLRAETDWPTLGSDDVLVVPGWQGGDNKPTGRFSHAFLDRVVEHHDRGGTIVSICSGAFALAEAGLLAGRRATTHHHLQDRLATQFADVKVARDVLYVSDDRIHSSAGIASGIDLALHIVAEHHGPATASVVARDMVVYARRNGQDDQVSALLRHRSHIDELVHRTQDVIDSRFNQPLPLPTLADAVSVSPRTLTRSFTRVLGMTPLQYQQLLRLERAEILIAAGTSVEASAREVGFEDARMLRTLRSRSNH</sequence>
<gene>
    <name evidence="4" type="ORF">H9870_01355</name>
</gene>
<evidence type="ECO:0000313" key="5">
    <source>
        <dbReference type="Proteomes" id="UP000824190"/>
    </source>
</evidence>
<keyword evidence="1" id="KW-0805">Transcription regulation</keyword>
<dbReference type="PANTHER" id="PTHR43130">
    <property type="entry name" value="ARAC-FAMILY TRANSCRIPTIONAL REGULATOR"/>
    <property type="match status" value="1"/>
</dbReference>
<keyword evidence="2" id="KW-0804">Transcription</keyword>
<evidence type="ECO:0000313" key="4">
    <source>
        <dbReference type="EMBL" id="HIW90305.1"/>
    </source>
</evidence>
<organism evidence="4 5">
    <name type="scientific">Candidatus Corynebacterium avicola</name>
    <dbReference type="NCBI Taxonomy" id="2838527"/>
    <lineage>
        <taxon>Bacteria</taxon>
        <taxon>Bacillati</taxon>
        <taxon>Actinomycetota</taxon>
        <taxon>Actinomycetes</taxon>
        <taxon>Mycobacteriales</taxon>
        <taxon>Corynebacteriaceae</taxon>
        <taxon>Corynebacterium</taxon>
    </lineage>
</organism>
<dbReference type="SUPFAM" id="SSF52317">
    <property type="entry name" value="Class I glutamine amidotransferase-like"/>
    <property type="match status" value="1"/>
</dbReference>
<comment type="caution">
    <text evidence="4">The sequence shown here is derived from an EMBL/GenBank/DDBJ whole genome shotgun (WGS) entry which is preliminary data.</text>
</comment>
<dbReference type="PANTHER" id="PTHR43130:SF3">
    <property type="entry name" value="HTH-TYPE TRANSCRIPTIONAL REGULATOR RV1931C"/>
    <property type="match status" value="1"/>
</dbReference>
<reference evidence="4" key="2">
    <citation type="submission" date="2021-04" db="EMBL/GenBank/DDBJ databases">
        <authorList>
            <person name="Gilroy R."/>
        </authorList>
    </citation>
    <scope>NUCLEOTIDE SEQUENCE</scope>
    <source>
        <strain evidence="4">CHK32-1732</strain>
    </source>
</reference>
<name>A0A9D1RMR0_9CORY</name>
<evidence type="ECO:0000256" key="1">
    <source>
        <dbReference type="ARBA" id="ARBA00023015"/>
    </source>
</evidence>